<dbReference type="EMBL" id="QEFC01003329">
    <property type="protein sequence ID" value="KAE9448917.1"/>
    <property type="molecule type" value="Genomic_DNA"/>
</dbReference>
<dbReference type="AlphaFoldDB" id="A0A6A4L1C0"/>
<reference evidence="1" key="1">
    <citation type="journal article" date="2019" name="Genome Biol. Evol.">
        <title>The Rhododendron genome and chromosomal organization provide insight into shared whole-genome duplications across the heath family (Ericaceae).</title>
        <authorList>
            <person name="Soza V.L."/>
            <person name="Lindsley D."/>
            <person name="Waalkes A."/>
            <person name="Ramage E."/>
            <person name="Patwardhan R.P."/>
            <person name="Burton J.N."/>
            <person name="Adey A."/>
            <person name="Kumar A."/>
            <person name="Qiu R."/>
            <person name="Shendure J."/>
            <person name="Hall B."/>
        </authorList>
    </citation>
    <scope>NUCLEOTIDE SEQUENCE</scope>
    <source>
        <strain evidence="1">RSF 1966-606</strain>
    </source>
</reference>
<dbReference type="PANTHER" id="PTHR36013:SF2">
    <property type="entry name" value="ATP SYNTHASE 24 KDA SUBUNIT, MITOCHONDRIAL-RELATED"/>
    <property type="match status" value="1"/>
</dbReference>
<dbReference type="GO" id="GO:0009555">
    <property type="term" value="P:pollen development"/>
    <property type="evidence" value="ECO:0007669"/>
    <property type="project" value="InterPro"/>
</dbReference>
<name>A0A6A4L1C0_9ERIC</name>
<proteinExistence type="predicted"/>
<protein>
    <submittedName>
        <fullName evidence="1">Uncharacterized protein</fullName>
    </submittedName>
</protein>
<dbReference type="PANTHER" id="PTHR36013">
    <property type="entry name" value="ATP SYNTHASE 24 KDA SUBUNIT, MITOCHONDRIAL-RELATED"/>
    <property type="match status" value="1"/>
</dbReference>
<gene>
    <name evidence="1" type="ORF">C3L33_19185</name>
</gene>
<comment type="caution">
    <text evidence="1">The sequence shown here is derived from an EMBL/GenBank/DDBJ whole genome shotgun (WGS) entry which is preliminary data.</text>
</comment>
<accession>A0A6A4L1C0</accession>
<sequence>MFTLLVKQLYAGHILLQPEHVIPVRFFAKQADPPARKGDEMLKSIFLEVKDKFETAIGVLKKEKITIDPEDPAAAEHYEKVMKTVRE</sequence>
<feature type="non-terminal residue" evidence="1">
    <location>
        <position position="1"/>
    </location>
</feature>
<evidence type="ECO:0000313" key="1">
    <source>
        <dbReference type="EMBL" id="KAE9448917.1"/>
    </source>
</evidence>
<dbReference type="InterPro" id="IPR031432">
    <property type="entry name" value="MGP1"/>
</dbReference>
<organism evidence="1">
    <name type="scientific">Rhododendron williamsianum</name>
    <dbReference type="NCBI Taxonomy" id="262921"/>
    <lineage>
        <taxon>Eukaryota</taxon>
        <taxon>Viridiplantae</taxon>
        <taxon>Streptophyta</taxon>
        <taxon>Embryophyta</taxon>
        <taxon>Tracheophyta</taxon>
        <taxon>Spermatophyta</taxon>
        <taxon>Magnoliopsida</taxon>
        <taxon>eudicotyledons</taxon>
        <taxon>Gunneridae</taxon>
        <taxon>Pentapetalae</taxon>
        <taxon>asterids</taxon>
        <taxon>Ericales</taxon>
        <taxon>Ericaceae</taxon>
        <taxon>Ericoideae</taxon>
        <taxon>Rhodoreae</taxon>
        <taxon>Rhododendron</taxon>
    </lineage>
</organism>
<dbReference type="Pfam" id="PF15704">
    <property type="entry name" value="Mt_ATP_synt"/>
    <property type="match status" value="1"/>
</dbReference>
<feature type="non-terminal residue" evidence="1">
    <location>
        <position position="87"/>
    </location>
</feature>
<dbReference type="OrthoDB" id="1717670at2759"/>